<reference evidence="5 6" key="1">
    <citation type="submission" date="2024-10" db="EMBL/GenBank/DDBJ databases">
        <title>The Natural Products Discovery Center: Release of the First 8490 Sequenced Strains for Exploring Actinobacteria Biosynthetic Diversity.</title>
        <authorList>
            <person name="Kalkreuter E."/>
            <person name="Kautsar S.A."/>
            <person name="Yang D."/>
            <person name="Bader C.D."/>
            <person name="Teijaro C.N."/>
            <person name="Fluegel L."/>
            <person name="Davis C.M."/>
            <person name="Simpson J.R."/>
            <person name="Lauterbach L."/>
            <person name="Steele A.D."/>
            <person name="Gui C."/>
            <person name="Meng S."/>
            <person name="Li G."/>
            <person name="Viehrig K."/>
            <person name="Ye F."/>
            <person name="Su P."/>
            <person name="Kiefer A.F."/>
            <person name="Nichols A."/>
            <person name="Cepeda A.J."/>
            <person name="Yan W."/>
            <person name="Fan B."/>
            <person name="Jiang Y."/>
            <person name="Adhikari A."/>
            <person name="Zheng C.-J."/>
            <person name="Schuster L."/>
            <person name="Cowan T.M."/>
            <person name="Smanski M.J."/>
            <person name="Chevrette M.G."/>
            <person name="De Carvalho L.P.S."/>
            <person name="Shen B."/>
        </authorList>
    </citation>
    <scope>NUCLEOTIDE SEQUENCE [LARGE SCALE GENOMIC DNA]</scope>
    <source>
        <strain evidence="5 6">NPDC020602</strain>
    </source>
</reference>
<comment type="subunit">
    <text evidence="3">The glycine cleavage system is composed of four proteins: P, T, L and H.</text>
</comment>
<dbReference type="SUPFAM" id="SSF51230">
    <property type="entry name" value="Single hybrid motif"/>
    <property type="match status" value="1"/>
</dbReference>
<keyword evidence="2 3" id="KW-0450">Lipoyl</keyword>
<feature type="modified residue" description="N6-lipoyllysine" evidence="3">
    <location>
        <position position="65"/>
    </location>
</feature>
<dbReference type="NCBIfam" id="NF002270">
    <property type="entry name" value="PRK01202.1"/>
    <property type="match status" value="1"/>
</dbReference>
<name>A0ABW7U246_9ACTN</name>
<dbReference type="CDD" id="cd06848">
    <property type="entry name" value="GCS_H"/>
    <property type="match status" value="1"/>
</dbReference>
<evidence type="ECO:0000313" key="5">
    <source>
        <dbReference type="EMBL" id="MFI1713693.1"/>
    </source>
</evidence>
<dbReference type="InterPro" id="IPR000089">
    <property type="entry name" value="Biotin_lipoyl"/>
</dbReference>
<evidence type="ECO:0000256" key="2">
    <source>
        <dbReference type="ARBA" id="ARBA00022823"/>
    </source>
</evidence>
<dbReference type="PROSITE" id="PS50968">
    <property type="entry name" value="BIOTINYL_LIPOYL"/>
    <property type="match status" value="1"/>
</dbReference>
<dbReference type="InterPro" id="IPR033753">
    <property type="entry name" value="GCV_H/Fam206"/>
</dbReference>
<dbReference type="InterPro" id="IPR002930">
    <property type="entry name" value="GCV_H"/>
</dbReference>
<evidence type="ECO:0000313" key="6">
    <source>
        <dbReference type="Proteomes" id="UP001611339"/>
    </source>
</evidence>
<dbReference type="NCBIfam" id="TIGR00527">
    <property type="entry name" value="gcvH"/>
    <property type="match status" value="1"/>
</dbReference>
<dbReference type="Proteomes" id="UP001611339">
    <property type="component" value="Unassembled WGS sequence"/>
</dbReference>
<dbReference type="PROSITE" id="PS00189">
    <property type="entry name" value="LIPOYL"/>
    <property type="match status" value="1"/>
</dbReference>
<comment type="cofactor">
    <cofactor evidence="3">
        <name>(R)-lipoate</name>
        <dbReference type="ChEBI" id="CHEBI:83088"/>
    </cofactor>
    <text evidence="3">Binds 1 lipoyl cofactor covalently.</text>
</comment>
<accession>A0ABW7U246</accession>
<comment type="similarity">
    <text evidence="1 3">Belongs to the GcvH family.</text>
</comment>
<dbReference type="PANTHER" id="PTHR11715">
    <property type="entry name" value="GLYCINE CLEAVAGE SYSTEM H PROTEIN"/>
    <property type="match status" value="1"/>
</dbReference>
<protein>
    <recommendedName>
        <fullName evidence="3">Glycine cleavage system H protein</fullName>
    </recommendedName>
</protein>
<evidence type="ECO:0000259" key="4">
    <source>
        <dbReference type="PROSITE" id="PS50968"/>
    </source>
</evidence>
<dbReference type="HAMAP" id="MF_00272">
    <property type="entry name" value="GcvH"/>
    <property type="match status" value="1"/>
</dbReference>
<comment type="function">
    <text evidence="3">The glycine cleavage system catalyzes the degradation of glycine. The H protein shuttles the methylamine group of glycine from the P protein to the T protein.</text>
</comment>
<dbReference type="RefSeq" id="WP_398708070.1">
    <property type="nucleotide sequence ID" value="NZ_JBIRUI010000003.1"/>
</dbReference>
<organism evidence="5 6">
    <name type="scientific">Streptomyces litmocidini</name>
    <dbReference type="NCBI Taxonomy" id="67318"/>
    <lineage>
        <taxon>Bacteria</taxon>
        <taxon>Bacillati</taxon>
        <taxon>Actinomycetota</taxon>
        <taxon>Actinomycetes</taxon>
        <taxon>Kitasatosporales</taxon>
        <taxon>Streptomycetaceae</taxon>
        <taxon>Streptomyces</taxon>
    </lineage>
</organism>
<dbReference type="InterPro" id="IPR003016">
    <property type="entry name" value="2-oxoA_DH_lipoyl-BS"/>
</dbReference>
<evidence type="ECO:0000256" key="3">
    <source>
        <dbReference type="HAMAP-Rule" id="MF_00272"/>
    </source>
</evidence>
<dbReference type="PANTHER" id="PTHR11715:SF3">
    <property type="entry name" value="GLYCINE CLEAVAGE SYSTEM H PROTEIN-RELATED"/>
    <property type="match status" value="1"/>
</dbReference>
<sequence length="131" mass="14279">MSYCPEHLKYTKDHEWVEKTGDRRVRVGITDFAQKQLGDLVFVDVPTVGRTLEAGELIGTVESVKSVSDLYAPVSGRVTALNPELEGEPELVNTDSYGDGWIAEIEIAGTGALTGLLDAAQYKEHLAAEEE</sequence>
<dbReference type="InterPro" id="IPR017453">
    <property type="entry name" value="GCV_H_sub"/>
</dbReference>
<keyword evidence="6" id="KW-1185">Reference proteome</keyword>
<dbReference type="InterPro" id="IPR011053">
    <property type="entry name" value="Single_hybrid_motif"/>
</dbReference>
<dbReference type="EMBL" id="JBIRUI010000003">
    <property type="protein sequence ID" value="MFI1713693.1"/>
    <property type="molecule type" value="Genomic_DNA"/>
</dbReference>
<dbReference type="Pfam" id="PF01597">
    <property type="entry name" value="GCV_H"/>
    <property type="match status" value="1"/>
</dbReference>
<dbReference type="Gene3D" id="2.40.50.100">
    <property type="match status" value="1"/>
</dbReference>
<comment type="caution">
    <text evidence="5">The sequence shown here is derived from an EMBL/GenBank/DDBJ whole genome shotgun (WGS) entry which is preliminary data.</text>
</comment>
<evidence type="ECO:0000256" key="1">
    <source>
        <dbReference type="ARBA" id="ARBA00009249"/>
    </source>
</evidence>
<proteinExistence type="inferred from homology"/>
<gene>
    <name evidence="3 5" type="primary">gcvH</name>
    <name evidence="5" type="ORF">ACH407_08980</name>
</gene>
<feature type="domain" description="Lipoyl-binding" evidence="4">
    <location>
        <begin position="24"/>
        <end position="106"/>
    </location>
</feature>